<organism evidence="1">
    <name type="scientific">marine sediment metagenome</name>
    <dbReference type="NCBI Taxonomy" id="412755"/>
    <lineage>
        <taxon>unclassified sequences</taxon>
        <taxon>metagenomes</taxon>
        <taxon>ecological metagenomes</taxon>
    </lineage>
</organism>
<dbReference type="EMBL" id="BARV01007716">
    <property type="protein sequence ID" value="GAI11766.1"/>
    <property type="molecule type" value="Genomic_DNA"/>
</dbReference>
<accession>X1M113</accession>
<dbReference type="AlphaFoldDB" id="X1M113"/>
<feature type="non-terminal residue" evidence="1">
    <location>
        <position position="1"/>
    </location>
</feature>
<protein>
    <submittedName>
        <fullName evidence="1">Uncharacterized protein</fullName>
    </submittedName>
</protein>
<reference evidence="1" key="1">
    <citation type="journal article" date="2014" name="Front. Microbiol.">
        <title>High frequency of phylogenetically diverse reductive dehalogenase-homologous genes in deep subseafloor sedimentary metagenomes.</title>
        <authorList>
            <person name="Kawai M."/>
            <person name="Futagami T."/>
            <person name="Toyoda A."/>
            <person name="Takaki Y."/>
            <person name="Nishi S."/>
            <person name="Hori S."/>
            <person name="Arai W."/>
            <person name="Tsubouchi T."/>
            <person name="Morono Y."/>
            <person name="Uchiyama I."/>
            <person name="Ito T."/>
            <person name="Fujiyama A."/>
            <person name="Inagaki F."/>
            <person name="Takami H."/>
        </authorList>
    </citation>
    <scope>NUCLEOTIDE SEQUENCE</scope>
    <source>
        <strain evidence="1">Expedition CK06-06</strain>
    </source>
</reference>
<gene>
    <name evidence="1" type="ORF">S06H3_15667</name>
</gene>
<sequence>GKNVPNALIPPDQTHVVMFDPNNQPGDEVVDVKIDATMDANIIPGSPFIWSGIPPNTAPVSKSSVVDVPIGKHNIRWQFYARRSGETDWILKQDSNVDFYVYTAALDAIATTVKIVQGAVEHLWLIGTVEGFTASPVSIAPNEPAYFKFELTNPGDEPVKINVGHLVDTVYETGFLVGGILMDTIEKDVAIDAGGTGVINTEAFTPLAAGSLTIGSFAVLRARHLI</sequence>
<evidence type="ECO:0000313" key="1">
    <source>
        <dbReference type="EMBL" id="GAI11766.1"/>
    </source>
</evidence>
<proteinExistence type="predicted"/>
<comment type="caution">
    <text evidence="1">The sequence shown here is derived from an EMBL/GenBank/DDBJ whole genome shotgun (WGS) entry which is preliminary data.</text>
</comment>
<name>X1M113_9ZZZZ</name>